<dbReference type="EMBL" id="CAOQHR010000001">
    <property type="protein sequence ID" value="CAI6274010.1"/>
    <property type="molecule type" value="Genomic_DNA"/>
</dbReference>
<reference evidence="2" key="1">
    <citation type="submission" date="2023-01" db="EMBL/GenBank/DDBJ databases">
        <authorList>
            <person name="Van Ghelder C."/>
            <person name="Rancurel C."/>
        </authorList>
    </citation>
    <scope>NUCLEOTIDE SEQUENCE</scope>
    <source>
        <strain evidence="2">CNCM I-4278</strain>
    </source>
</reference>
<dbReference type="OrthoDB" id="3799259at2759"/>
<feature type="region of interest" description="Disordered" evidence="1">
    <location>
        <begin position="722"/>
        <end position="808"/>
    </location>
</feature>
<gene>
    <name evidence="2" type="ORF">PDIGIT_LOCUS1839</name>
</gene>
<name>A0A9W4U443_9PLEO</name>
<organism evidence="2 3">
    <name type="scientific">Periconia digitata</name>
    <dbReference type="NCBI Taxonomy" id="1303443"/>
    <lineage>
        <taxon>Eukaryota</taxon>
        <taxon>Fungi</taxon>
        <taxon>Dikarya</taxon>
        <taxon>Ascomycota</taxon>
        <taxon>Pezizomycotina</taxon>
        <taxon>Dothideomycetes</taxon>
        <taxon>Pleosporomycetidae</taxon>
        <taxon>Pleosporales</taxon>
        <taxon>Massarineae</taxon>
        <taxon>Periconiaceae</taxon>
        <taxon>Periconia</taxon>
    </lineage>
</organism>
<feature type="region of interest" description="Disordered" evidence="1">
    <location>
        <begin position="579"/>
        <end position="708"/>
    </location>
</feature>
<feature type="region of interest" description="Disordered" evidence="1">
    <location>
        <begin position="412"/>
        <end position="475"/>
    </location>
</feature>
<feature type="region of interest" description="Disordered" evidence="1">
    <location>
        <begin position="316"/>
        <end position="399"/>
    </location>
</feature>
<proteinExistence type="predicted"/>
<keyword evidence="3" id="KW-1185">Reference proteome</keyword>
<feature type="compositionally biased region" description="Polar residues" evidence="1">
    <location>
        <begin position="684"/>
        <end position="693"/>
    </location>
</feature>
<feature type="compositionally biased region" description="Polar residues" evidence="1">
    <location>
        <begin position="753"/>
        <end position="762"/>
    </location>
</feature>
<feature type="compositionally biased region" description="Basic and acidic residues" evidence="1">
    <location>
        <begin position="387"/>
        <end position="397"/>
    </location>
</feature>
<sequence length="808" mass="90156">MDIPLRPLMGKPAQPSNRLLDLFTTGGKDKPSAELRHALSLLQVRDLDSLENHFLALEAFLKPWSHYRDTYLLLRPEYPTVQQTQAVITAARADSTTKRSHILWFYTHFLNGELRYDARADETSTSFTRDETQYGQFDQSNWGQAEYEKLLYAWLLQEFKVGKTRNPYGFRYFELQNVCSAWEYVFLPIVTAVRDSYDVKGRKYYGRLANFIEERSPSRLAFPQGSSDVHAEPMSTAMPRRVMSFSKKGQRVSATAQKLSPIKSTPTRERTFITAADIAEVDAELRIVSEKYGGVIERPKYKKNIKEWLALQKDRAKQRKRFKNSADDNSGESSMFGCRGIDSPGSPTQAFQARRSKSFRSVEGGRSPVSPLSPIFAPSIGSSDGEAGSKDKSDGTKTKLKRLVPFGMYGYADADAGQPSPKSSDHGVTRFVELPETPPKPSHENTSSDVAKDEEDQPWTKPVAPFASPTFERKSSDGVYTAIRNSNPFNEDYGTPRKGLVLEEDMDDMSVYSTMGPPSAIPEPLFRRDANHSKYEEEGARRPSYEGTAYGHVMPSAFVEQKMEASPDQAQKQPQPTIILNNRPNRAPEPLHLHPITKWAIRSTESIPERTPWSGTGSPSTSSISRTGFSPGDKDFVDHGPPPPIPMRSPRRAQTVRVSSNISNGQESSSGSPRMRRILEKSMTRSSSVHSGESNLTTSSSSNAPAKISRENIRARLALSRNTVGLNSGENAAGKLATTTEVGKETEDEQKSPQRQQGNNELVGNKHEGNHASHPSTSRSHPFNTFNKHHFPHNKLGQDSPNLSPDYF</sequence>
<evidence type="ECO:0000313" key="2">
    <source>
        <dbReference type="EMBL" id="CAI6274010.1"/>
    </source>
</evidence>
<evidence type="ECO:0000313" key="3">
    <source>
        <dbReference type="Proteomes" id="UP001152607"/>
    </source>
</evidence>
<protein>
    <submittedName>
        <fullName evidence="2">Uncharacterized protein</fullName>
    </submittedName>
</protein>
<feature type="compositionally biased region" description="Polar residues" evidence="1">
    <location>
        <begin position="773"/>
        <end position="786"/>
    </location>
</feature>
<feature type="compositionally biased region" description="Basic and acidic residues" evidence="1">
    <location>
        <begin position="742"/>
        <end position="752"/>
    </location>
</feature>
<feature type="compositionally biased region" description="Low complexity" evidence="1">
    <location>
        <begin position="611"/>
        <end position="631"/>
    </location>
</feature>
<feature type="compositionally biased region" description="Low complexity" evidence="1">
    <location>
        <begin position="694"/>
        <end position="703"/>
    </location>
</feature>
<dbReference type="Proteomes" id="UP001152607">
    <property type="component" value="Unassembled WGS sequence"/>
</dbReference>
<comment type="caution">
    <text evidence="2">The sequence shown here is derived from an EMBL/GenBank/DDBJ whole genome shotgun (WGS) entry which is preliminary data.</text>
</comment>
<feature type="compositionally biased region" description="Low complexity" evidence="1">
    <location>
        <begin position="659"/>
        <end position="672"/>
    </location>
</feature>
<evidence type="ECO:0000256" key="1">
    <source>
        <dbReference type="SAM" id="MobiDB-lite"/>
    </source>
</evidence>
<accession>A0A9W4U443</accession>
<dbReference type="AlphaFoldDB" id="A0A9W4U443"/>
<feature type="compositionally biased region" description="Polar residues" evidence="1">
    <location>
        <begin position="797"/>
        <end position="808"/>
    </location>
</feature>